<proteinExistence type="predicted"/>
<accession>D5G4G5</accession>
<dbReference type="AlphaFoldDB" id="D5G4G5"/>
<dbReference type="GeneID" id="9184037"/>
<dbReference type="InParanoid" id="D5G4G5"/>
<dbReference type="RefSeq" id="XP_002842488.1">
    <property type="nucleotide sequence ID" value="XM_002842442.1"/>
</dbReference>
<evidence type="ECO:0000313" key="2">
    <source>
        <dbReference type="Proteomes" id="UP000006911"/>
    </source>
</evidence>
<gene>
    <name evidence="1" type="ORF">GSTUM_00004097001</name>
</gene>
<dbReference type="EMBL" id="FN429987">
    <property type="protein sequence ID" value="CAZ79408.1"/>
    <property type="molecule type" value="Genomic_DNA"/>
</dbReference>
<organism evidence="1 2">
    <name type="scientific">Tuber melanosporum (strain Mel28)</name>
    <name type="common">Perigord black truffle</name>
    <dbReference type="NCBI Taxonomy" id="656061"/>
    <lineage>
        <taxon>Eukaryota</taxon>
        <taxon>Fungi</taxon>
        <taxon>Dikarya</taxon>
        <taxon>Ascomycota</taxon>
        <taxon>Pezizomycotina</taxon>
        <taxon>Pezizomycetes</taxon>
        <taxon>Pezizales</taxon>
        <taxon>Tuberaceae</taxon>
        <taxon>Tuber</taxon>
    </lineage>
</organism>
<protein>
    <submittedName>
        <fullName evidence="1">(Perigord truffle) hypothetical protein</fullName>
    </submittedName>
</protein>
<reference evidence="1 2" key="1">
    <citation type="journal article" date="2010" name="Nature">
        <title>Perigord black truffle genome uncovers evolutionary origins and mechanisms of symbiosis.</title>
        <authorList>
            <person name="Martin F."/>
            <person name="Kohler A."/>
            <person name="Murat C."/>
            <person name="Balestrini R."/>
            <person name="Coutinho P.M."/>
            <person name="Jaillon O."/>
            <person name="Montanini B."/>
            <person name="Morin E."/>
            <person name="Noel B."/>
            <person name="Percudani R."/>
            <person name="Porcel B."/>
            <person name="Rubini A."/>
            <person name="Amicucci A."/>
            <person name="Amselem J."/>
            <person name="Anthouard V."/>
            <person name="Arcioni S."/>
            <person name="Artiguenave F."/>
            <person name="Aury J.M."/>
            <person name="Ballario P."/>
            <person name="Bolchi A."/>
            <person name="Brenna A."/>
            <person name="Brun A."/>
            <person name="Buee M."/>
            <person name="Cantarel B."/>
            <person name="Chevalier G."/>
            <person name="Couloux A."/>
            <person name="Da Silva C."/>
            <person name="Denoeud F."/>
            <person name="Duplessis S."/>
            <person name="Ghignone S."/>
            <person name="Hilselberger B."/>
            <person name="Iotti M."/>
            <person name="Marcais B."/>
            <person name="Mello A."/>
            <person name="Miranda M."/>
            <person name="Pacioni G."/>
            <person name="Quesneville H."/>
            <person name="Riccioni C."/>
            <person name="Ruotolo R."/>
            <person name="Splivallo R."/>
            <person name="Stocchi V."/>
            <person name="Tisserant E."/>
            <person name="Viscomi A.R."/>
            <person name="Zambonelli A."/>
            <person name="Zampieri E."/>
            <person name="Henrissat B."/>
            <person name="Lebrun M.H."/>
            <person name="Paolocci F."/>
            <person name="Bonfante P."/>
            <person name="Ottonello S."/>
            <person name="Wincker P."/>
        </authorList>
    </citation>
    <scope>NUCLEOTIDE SEQUENCE [LARGE SCALE GENOMIC DNA]</scope>
    <source>
        <strain evidence="1 2">Mel28</strain>
    </source>
</reference>
<dbReference type="Proteomes" id="UP000006911">
    <property type="component" value="Unassembled WGS sequence"/>
</dbReference>
<dbReference type="KEGG" id="tml:GSTUM_00004097001"/>
<sequence>MWCRLSEATPQKYFVATRGRDVAGFVLRLSGSSSFVFIFDSALAFDGYRYCTNTMQRGSPRRARHASHASLQVSGLWHKLLSCSGCAGLLCFRRCDGLLRMVIEVMDMVMAL</sequence>
<evidence type="ECO:0000313" key="1">
    <source>
        <dbReference type="EMBL" id="CAZ79408.1"/>
    </source>
</evidence>
<dbReference type="HOGENOM" id="CLU_2147695_0_0_1"/>
<keyword evidence="2" id="KW-1185">Reference proteome</keyword>
<name>D5G4G5_TUBMM</name>